<comment type="caution">
    <text evidence="1">The sequence shown here is derived from an EMBL/GenBank/DDBJ whole genome shotgun (WGS) entry which is preliminary data.</text>
</comment>
<reference evidence="1 2" key="1">
    <citation type="submission" date="2015-11" db="EMBL/GenBank/DDBJ databases">
        <title>Draft genome sequence of Paramesorhizobium deserti A-3-E, a strain highly resistant to diverse beta-lactam antibiotics.</title>
        <authorList>
            <person name="Lv R."/>
            <person name="Yang X."/>
            <person name="Fang N."/>
            <person name="Guo J."/>
            <person name="Luo X."/>
            <person name="Peng F."/>
            <person name="Yang R."/>
            <person name="Cui Y."/>
            <person name="Fang C."/>
            <person name="Song Y."/>
        </authorList>
    </citation>
    <scope>NUCLEOTIDE SEQUENCE [LARGE SCALE GENOMIC DNA]</scope>
    <source>
        <strain evidence="1 2">A-3-E</strain>
    </source>
</reference>
<evidence type="ECO:0000313" key="2">
    <source>
        <dbReference type="Proteomes" id="UP000070107"/>
    </source>
</evidence>
<sequence>MTVTAVEVHPIDETHCCLAHVGWNSKFEKDGRHVEVPFTNTYLLEQNDGKLKAFWLDHWR</sequence>
<protein>
    <recommendedName>
        <fullName evidence="3">Nuclear transport factor 2 family protein</fullName>
    </recommendedName>
</protein>
<organism evidence="1 2">
    <name type="scientific">Paramesorhizobium deserti</name>
    <dbReference type="NCBI Taxonomy" id="1494590"/>
    <lineage>
        <taxon>Bacteria</taxon>
        <taxon>Pseudomonadati</taxon>
        <taxon>Pseudomonadota</taxon>
        <taxon>Alphaproteobacteria</taxon>
        <taxon>Hyphomicrobiales</taxon>
        <taxon>Phyllobacteriaceae</taxon>
        <taxon>Paramesorhizobium</taxon>
    </lineage>
</organism>
<name>A0A135HNJ0_9HYPH</name>
<dbReference type="RefSeq" id="WP_068885349.1">
    <property type="nucleotide sequence ID" value="NZ_LNTU01000041.1"/>
</dbReference>
<dbReference type="Proteomes" id="UP000070107">
    <property type="component" value="Unassembled WGS sequence"/>
</dbReference>
<evidence type="ECO:0008006" key="3">
    <source>
        <dbReference type="Google" id="ProtNLM"/>
    </source>
</evidence>
<keyword evidence="2" id="KW-1185">Reference proteome</keyword>
<proteinExistence type="predicted"/>
<accession>A0A135HNJ0</accession>
<dbReference type="AlphaFoldDB" id="A0A135HNJ0"/>
<dbReference type="EMBL" id="LNTU01000041">
    <property type="protein sequence ID" value="KXF74778.1"/>
    <property type="molecule type" value="Genomic_DNA"/>
</dbReference>
<gene>
    <name evidence="1" type="ORF">ATN84_23155</name>
</gene>
<dbReference type="OrthoDB" id="667202at2"/>
<evidence type="ECO:0000313" key="1">
    <source>
        <dbReference type="EMBL" id="KXF74778.1"/>
    </source>
</evidence>